<proteinExistence type="predicted"/>
<protein>
    <recommendedName>
        <fullName evidence="3">Helix-turn-helix domain-containing protein</fullName>
    </recommendedName>
</protein>
<comment type="caution">
    <text evidence="1">The sequence shown here is derived from an EMBL/GenBank/DDBJ whole genome shotgun (WGS) entry which is preliminary data.</text>
</comment>
<evidence type="ECO:0008006" key="3">
    <source>
        <dbReference type="Google" id="ProtNLM"/>
    </source>
</evidence>
<name>A0ABM9HV17_9PROT</name>
<reference evidence="1" key="1">
    <citation type="submission" date="2022-10" db="EMBL/GenBank/DDBJ databases">
        <authorList>
            <person name="Botero Cardona J."/>
        </authorList>
    </citation>
    <scope>NUCLEOTIDE SEQUENCE</scope>
    <source>
        <strain evidence="1">R-83534</strain>
    </source>
</reference>
<dbReference type="Proteomes" id="UP001154272">
    <property type="component" value="Unassembled WGS sequence"/>
</dbReference>
<keyword evidence="2" id="KW-1185">Reference proteome</keyword>
<evidence type="ECO:0000313" key="1">
    <source>
        <dbReference type="EMBL" id="CAI3957764.1"/>
    </source>
</evidence>
<organism evidence="1 2">
    <name type="scientific">Commensalibacter papalotli</name>
    <name type="common">ex Botero et al. 2024</name>
    <dbReference type="NCBI Taxonomy" id="2972766"/>
    <lineage>
        <taxon>Bacteria</taxon>
        <taxon>Pseudomonadati</taxon>
        <taxon>Pseudomonadota</taxon>
        <taxon>Alphaproteobacteria</taxon>
        <taxon>Acetobacterales</taxon>
        <taxon>Acetobacteraceae</taxon>
    </lineage>
</organism>
<dbReference type="SUPFAM" id="SSF46785">
    <property type="entry name" value="Winged helix' DNA-binding domain"/>
    <property type="match status" value="1"/>
</dbReference>
<dbReference type="EMBL" id="CAMXCH010000014">
    <property type="protein sequence ID" value="CAI3957764.1"/>
    <property type="molecule type" value="Genomic_DNA"/>
</dbReference>
<accession>A0ABM9HV17</accession>
<evidence type="ECO:0000313" key="2">
    <source>
        <dbReference type="Proteomes" id="UP001154272"/>
    </source>
</evidence>
<dbReference type="RefSeq" id="WP_282024767.1">
    <property type="nucleotide sequence ID" value="NZ_CAMXCH010000014.1"/>
</dbReference>
<sequence>MQIQTEQAAKNSGFTQVYSKGWKRIRELSIKNSGATGLYAFFAENIDPACGAVVCDQQFLADQMQVSRMTISRWLKFLEDEHAVLRIPIAGRVCAYALDPYEVWKGYDTAKSYASFITKTLVNKDGEIKRRLQSMFSKQDKNNQSDLEDFAG</sequence>
<gene>
    <name evidence="1" type="ORF">R83534S58_LOCUS2109</name>
</gene>
<dbReference type="InterPro" id="IPR036390">
    <property type="entry name" value="WH_DNA-bd_sf"/>
</dbReference>